<gene>
    <name evidence="2" type="ORF">NCTC12022_02666</name>
</gene>
<accession>A0A2X1R574</accession>
<organism evidence="2 3">
    <name type="scientific">Legionella feeleii</name>
    <dbReference type="NCBI Taxonomy" id="453"/>
    <lineage>
        <taxon>Bacteria</taxon>
        <taxon>Pseudomonadati</taxon>
        <taxon>Pseudomonadota</taxon>
        <taxon>Gammaproteobacteria</taxon>
        <taxon>Legionellales</taxon>
        <taxon>Legionellaceae</taxon>
        <taxon>Legionella</taxon>
    </lineage>
</organism>
<reference evidence="2 3" key="1">
    <citation type="submission" date="2018-06" db="EMBL/GenBank/DDBJ databases">
        <authorList>
            <consortium name="Pathogen Informatics"/>
            <person name="Doyle S."/>
        </authorList>
    </citation>
    <scope>NUCLEOTIDE SEQUENCE [LARGE SCALE GENOMIC DNA]</scope>
    <source>
        <strain evidence="2 3">NCTC12022</strain>
    </source>
</reference>
<dbReference type="RefSeq" id="WP_172606852.1">
    <property type="nucleotide sequence ID" value="NZ_UASS01000028.1"/>
</dbReference>
<dbReference type="InterPro" id="IPR025197">
    <property type="entry name" value="DUF4116"/>
</dbReference>
<protein>
    <recommendedName>
        <fullName evidence="1">DUF4116 domain-containing protein</fullName>
    </recommendedName>
</protein>
<evidence type="ECO:0000313" key="3">
    <source>
        <dbReference type="Proteomes" id="UP000251942"/>
    </source>
</evidence>
<dbReference type="AlphaFoldDB" id="A0A2X1R574"/>
<feature type="domain" description="DUF4116" evidence="1">
    <location>
        <begin position="20"/>
        <end position="66"/>
    </location>
</feature>
<dbReference type="Proteomes" id="UP000251942">
    <property type="component" value="Unassembled WGS sequence"/>
</dbReference>
<evidence type="ECO:0000259" key="1">
    <source>
        <dbReference type="Pfam" id="PF13475"/>
    </source>
</evidence>
<name>A0A2X1R574_9GAMM</name>
<evidence type="ECO:0000313" key="2">
    <source>
        <dbReference type="EMBL" id="SPX61910.1"/>
    </source>
</evidence>
<dbReference type="Pfam" id="PF13475">
    <property type="entry name" value="DUF4116"/>
    <property type="match status" value="1"/>
</dbReference>
<dbReference type="EMBL" id="UASS01000028">
    <property type="protein sequence ID" value="SPX61910.1"/>
    <property type="molecule type" value="Genomic_DNA"/>
</dbReference>
<proteinExistence type="predicted"/>
<sequence>MAKNGLALEYASETLKNDRDFLLAAVAENGWALEYASETLKDDREVVLAAVAQNRLALQYASETLKDDELLQKVQKLQEGVNPAAFLALNPLKKQTETRNKF</sequence>